<evidence type="ECO:0000313" key="2">
    <source>
        <dbReference type="EMBL" id="SFM19052.1"/>
    </source>
</evidence>
<organism evidence="2 3">
    <name type="scientific">Rugamonas rubra</name>
    <dbReference type="NCBI Taxonomy" id="758825"/>
    <lineage>
        <taxon>Bacteria</taxon>
        <taxon>Pseudomonadati</taxon>
        <taxon>Pseudomonadota</taxon>
        <taxon>Betaproteobacteria</taxon>
        <taxon>Burkholderiales</taxon>
        <taxon>Oxalobacteraceae</taxon>
        <taxon>Telluria group</taxon>
        <taxon>Rugamonas</taxon>
    </lineage>
</organism>
<dbReference type="EMBL" id="FOTW01000014">
    <property type="protein sequence ID" value="SFM19052.1"/>
    <property type="molecule type" value="Genomic_DNA"/>
</dbReference>
<name>A0A1I4NU60_9BURK</name>
<dbReference type="AlphaFoldDB" id="A0A1I4NU60"/>
<keyword evidence="3" id="KW-1185">Reference proteome</keyword>
<gene>
    <name evidence="2" type="ORF">SAMN02982985_03129</name>
</gene>
<feature type="region of interest" description="Disordered" evidence="1">
    <location>
        <begin position="377"/>
        <end position="396"/>
    </location>
</feature>
<evidence type="ECO:0000313" key="3">
    <source>
        <dbReference type="Proteomes" id="UP000199470"/>
    </source>
</evidence>
<dbReference type="Proteomes" id="UP000199470">
    <property type="component" value="Unassembled WGS sequence"/>
</dbReference>
<dbReference type="InterPro" id="IPR016035">
    <property type="entry name" value="Acyl_Trfase/lysoPLipase"/>
</dbReference>
<evidence type="ECO:0008006" key="4">
    <source>
        <dbReference type="Google" id="ProtNLM"/>
    </source>
</evidence>
<reference evidence="2 3" key="1">
    <citation type="submission" date="2016-10" db="EMBL/GenBank/DDBJ databases">
        <authorList>
            <person name="de Groot N.N."/>
        </authorList>
    </citation>
    <scope>NUCLEOTIDE SEQUENCE [LARGE SCALE GENOMIC DNA]</scope>
    <source>
        <strain evidence="2 3">ATCC 43154</strain>
    </source>
</reference>
<protein>
    <recommendedName>
        <fullName evidence="4">Patatin-like phospholipase</fullName>
    </recommendedName>
</protein>
<evidence type="ECO:0000256" key="1">
    <source>
        <dbReference type="SAM" id="MobiDB-lite"/>
    </source>
</evidence>
<accession>A0A1I4NU60</accession>
<proteinExistence type="predicted"/>
<dbReference type="SUPFAM" id="SSF52151">
    <property type="entry name" value="FabD/lysophospholipase-like"/>
    <property type="match status" value="1"/>
</dbReference>
<dbReference type="STRING" id="758825.SAMN02982985_03129"/>
<sequence length="396" mass="43987">MLELGNVTTLPESQYPRVRATSAGAPVRLWYVVAMTQAHKYQRCMVMAGGGARFGIYLGMYAAACQAGRAPDILLASCGSAIAATIIRNLPDDAQRRAWLSSPQMYRFWSGLKSARHTGLVGTLLRAAKRKLNPGRAPTIPDLFGDYLFEMPRQLPFPPEPAVPAVDVGVIAGRLLFEPAEVGRPRGRRKLFAETVFCPPRAAALLHGLEAPLSDPRWGQHAVARALLTDSTAPLGEAARVSIADMIYFRCQRYAGHHYIGGVLDLFPIELARHLADEVMMEFKEAFDQTFAIPAWRAVLGLDGNQRLRYVNGQRAEVRIDTSDVSRALAGEPVQKKLVWRHNRIQLDMPHSYDEFVATMEQQWLYGYERGMEAFGRPPGQPAAIRNATRHSKALR</sequence>